<evidence type="ECO:0000313" key="4">
    <source>
        <dbReference type="EMBL" id="NMP26223.1"/>
    </source>
</evidence>
<gene>
    <name evidence="4" type="ORF">GW590_04965</name>
</gene>
<dbReference type="PROSITE" id="PS51186">
    <property type="entry name" value="GNAT"/>
    <property type="match status" value="1"/>
</dbReference>
<accession>A0A848MGG2</accession>
<dbReference type="PANTHER" id="PTHR43877">
    <property type="entry name" value="AMINOALKYLPHOSPHONATE N-ACETYLTRANSFERASE-RELATED-RELATED"/>
    <property type="match status" value="1"/>
</dbReference>
<feature type="domain" description="N-acetyltransferase" evidence="3">
    <location>
        <begin position="14"/>
        <end position="167"/>
    </location>
</feature>
<reference evidence="4 5" key="2">
    <citation type="submission" date="2020-06" db="EMBL/GenBank/DDBJ databases">
        <title>Polyphasic characterization of a Rahnella strain isolated from tree sap.</title>
        <authorList>
            <person name="Kim I.S."/>
        </authorList>
    </citation>
    <scope>NUCLEOTIDE SEQUENCE [LARGE SCALE GENOMIC DNA]</scope>
    <source>
        <strain evidence="4 5">SAP-1</strain>
    </source>
</reference>
<comment type="caution">
    <text evidence="4">The sequence shown here is derived from an EMBL/GenBank/DDBJ whole genome shotgun (WGS) entry which is preliminary data.</text>
</comment>
<dbReference type="AlphaFoldDB" id="A0A848MGG2"/>
<keyword evidence="1 4" id="KW-0808">Transferase</keyword>
<dbReference type="SUPFAM" id="SSF55729">
    <property type="entry name" value="Acyl-CoA N-acyltransferases (Nat)"/>
    <property type="match status" value="1"/>
</dbReference>
<proteinExistence type="predicted"/>
<reference evidence="4 5" key="1">
    <citation type="submission" date="2020-01" db="EMBL/GenBank/DDBJ databases">
        <authorList>
            <person name="Lee S.D."/>
        </authorList>
    </citation>
    <scope>NUCLEOTIDE SEQUENCE [LARGE SCALE GENOMIC DNA]</scope>
    <source>
        <strain evidence="4 5">SAP-1</strain>
    </source>
</reference>
<dbReference type="Pfam" id="PF00583">
    <property type="entry name" value="Acetyltransf_1"/>
    <property type="match status" value="1"/>
</dbReference>
<organism evidence="4 5">
    <name type="scientific">Rouxiella aceris</name>
    <dbReference type="NCBI Taxonomy" id="2703884"/>
    <lineage>
        <taxon>Bacteria</taxon>
        <taxon>Pseudomonadati</taxon>
        <taxon>Pseudomonadota</taxon>
        <taxon>Gammaproteobacteria</taxon>
        <taxon>Enterobacterales</taxon>
        <taxon>Yersiniaceae</taxon>
        <taxon>Rouxiella</taxon>
    </lineage>
</organism>
<evidence type="ECO:0000313" key="5">
    <source>
        <dbReference type="Proteomes" id="UP000585363"/>
    </source>
</evidence>
<dbReference type="PANTHER" id="PTHR43877:SF2">
    <property type="entry name" value="AMINOALKYLPHOSPHONATE N-ACETYLTRANSFERASE-RELATED"/>
    <property type="match status" value="1"/>
</dbReference>
<sequence length="175" mass="19506">MSADVNFSTLCHDLVLRPAKPTDAPFIEGIYHSARPDLLLIDGSPELIASVQQQQWQVMTMGSGENNPNAMHFIIEKQHSQLGVVMVDFGHQEVRIIFLAIVPQARGQGYGKQVLQGLQQAAQRVGCPLAAVVWQHNTQAQRLYRELGFVPQDCAEMANKWLWYPARNKIFVGAG</sequence>
<dbReference type="InterPro" id="IPR000182">
    <property type="entry name" value="GNAT_dom"/>
</dbReference>
<protein>
    <submittedName>
        <fullName evidence="4">GNAT family N-acetyltransferase</fullName>
    </submittedName>
</protein>
<evidence type="ECO:0000259" key="3">
    <source>
        <dbReference type="PROSITE" id="PS51186"/>
    </source>
</evidence>
<keyword evidence="2" id="KW-0012">Acyltransferase</keyword>
<evidence type="ECO:0000256" key="2">
    <source>
        <dbReference type="ARBA" id="ARBA00023315"/>
    </source>
</evidence>
<dbReference type="InterPro" id="IPR050832">
    <property type="entry name" value="Bact_Acetyltransf"/>
</dbReference>
<evidence type="ECO:0000256" key="1">
    <source>
        <dbReference type="ARBA" id="ARBA00022679"/>
    </source>
</evidence>
<dbReference type="GO" id="GO:0016747">
    <property type="term" value="F:acyltransferase activity, transferring groups other than amino-acyl groups"/>
    <property type="evidence" value="ECO:0007669"/>
    <property type="project" value="InterPro"/>
</dbReference>
<dbReference type="Proteomes" id="UP000585363">
    <property type="component" value="Unassembled WGS sequence"/>
</dbReference>
<keyword evidence="5" id="KW-1185">Reference proteome</keyword>
<dbReference type="Gene3D" id="3.40.630.30">
    <property type="match status" value="1"/>
</dbReference>
<name>A0A848MGG2_9GAMM</name>
<dbReference type="RefSeq" id="WP_169401909.1">
    <property type="nucleotide sequence ID" value="NZ_JAADJU010000002.1"/>
</dbReference>
<dbReference type="CDD" id="cd04301">
    <property type="entry name" value="NAT_SF"/>
    <property type="match status" value="1"/>
</dbReference>
<dbReference type="EMBL" id="JAADJU010000002">
    <property type="protein sequence ID" value="NMP26223.1"/>
    <property type="molecule type" value="Genomic_DNA"/>
</dbReference>
<dbReference type="InterPro" id="IPR016181">
    <property type="entry name" value="Acyl_CoA_acyltransferase"/>
</dbReference>